<evidence type="ECO:0000256" key="7">
    <source>
        <dbReference type="RuleBase" id="RU004016"/>
    </source>
</evidence>
<dbReference type="Proteomes" id="UP001524435">
    <property type="component" value="Unassembled WGS sequence"/>
</dbReference>
<accession>A0ABT1SJM6</accession>
<evidence type="ECO:0000313" key="9">
    <source>
        <dbReference type="EMBL" id="MCQ5121429.1"/>
    </source>
</evidence>
<dbReference type="SUPFAM" id="SSF56601">
    <property type="entry name" value="beta-lactamase/transpeptidase-like"/>
    <property type="match status" value="1"/>
</dbReference>
<dbReference type="PANTHER" id="PTHR21581">
    <property type="entry name" value="D-ALANYL-D-ALANINE CARBOXYPEPTIDASE"/>
    <property type="match status" value="1"/>
</dbReference>
<protein>
    <submittedName>
        <fullName evidence="9">Serine hydrolase</fullName>
    </submittedName>
</protein>
<keyword evidence="4" id="KW-0133">Cell shape</keyword>
<keyword evidence="5" id="KW-0573">Peptidoglycan synthesis</keyword>
<dbReference type="RefSeq" id="WP_337554353.1">
    <property type="nucleotide sequence ID" value="NZ_JAYAFX010000086.1"/>
</dbReference>
<evidence type="ECO:0000256" key="3">
    <source>
        <dbReference type="ARBA" id="ARBA00022801"/>
    </source>
</evidence>
<dbReference type="InterPro" id="IPR012338">
    <property type="entry name" value="Beta-lactam/transpept-like"/>
</dbReference>
<dbReference type="InterPro" id="IPR018044">
    <property type="entry name" value="Peptidase_S11"/>
</dbReference>
<name>A0ABT1SJM6_9FIRM</name>
<evidence type="ECO:0000256" key="6">
    <source>
        <dbReference type="ARBA" id="ARBA00023316"/>
    </source>
</evidence>
<sequence>MKTILFFAMLLQMMVQMPIEESASTSDRYCIIANPDGRLLEAANGDETQSVASISKIMTAIVALEQSDQTDTWQVSKDIDAHATGSSIYLKPQQEVSMEALLYGSMLRSGNDAAYEIAKHTAGSEEAFVKLMNEKAKAIGMRNTLFHNASGLDEDGIGNVSSACDMALLMRYAMQNEDFQKITGSKYYTTSWGARWKNKNRLLFDFPFAVGGKTGFTKQAGRTLVTTAKKEQLAITVVTLDHHDDFAFHKAKHQEYLNAYRADLILKKGTYTIMDRYAQVKEDIYITRRVEEALPSVQLYRKGNEMILESNGESKLLYRWKLEKGKTS</sequence>
<proteinExistence type="inferred from homology"/>
<keyword evidence="3 9" id="KW-0378">Hydrolase</keyword>
<evidence type="ECO:0000256" key="2">
    <source>
        <dbReference type="ARBA" id="ARBA00022729"/>
    </source>
</evidence>
<evidence type="ECO:0000256" key="4">
    <source>
        <dbReference type="ARBA" id="ARBA00022960"/>
    </source>
</evidence>
<dbReference type="GO" id="GO:0016787">
    <property type="term" value="F:hydrolase activity"/>
    <property type="evidence" value="ECO:0007669"/>
    <property type="project" value="UniProtKB-KW"/>
</dbReference>
<dbReference type="EMBL" id="JANGCH010000004">
    <property type="protein sequence ID" value="MCQ5121429.1"/>
    <property type="molecule type" value="Genomic_DNA"/>
</dbReference>
<dbReference type="PRINTS" id="PR00725">
    <property type="entry name" value="DADACBPTASE1"/>
</dbReference>
<keyword evidence="10" id="KW-1185">Reference proteome</keyword>
<dbReference type="Gene3D" id="3.40.710.10">
    <property type="entry name" value="DD-peptidase/beta-lactamase superfamily"/>
    <property type="match status" value="1"/>
</dbReference>
<gene>
    <name evidence="9" type="ORF">NE663_04050</name>
</gene>
<organism evidence="9 10">
    <name type="scientific">Massilicoli timonensis</name>
    <dbReference type="NCBI Taxonomy" id="2015901"/>
    <lineage>
        <taxon>Bacteria</taxon>
        <taxon>Bacillati</taxon>
        <taxon>Bacillota</taxon>
        <taxon>Erysipelotrichia</taxon>
        <taxon>Erysipelotrichales</taxon>
        <taxon>Erysipelotrichaceae</taxon>
        <taxon>Massilicoli</taxon>
    </lineage>
</organism>
<keyword evidence="2" id="KW-0732">Signal</keyword>
<evidence type="ECO:0000256" key="5">
    <source>
        <dbReference type="ARBA" id="ARBA00022984"/>
    </source>
</evidence>
<dbReference type="PANTHER" id="PTHR21581:SF33">
    <property type="entry name" value="D-ALANYL-D-ALANINE CARBOXYPEPTIDASE DACB"/>
    <property type="match status" value="1"/>
</dbReference>
<evidence type="ECO:0000256" key="1">
    <source>
        <dbReference type="ARBA" id="ARBA00007164"/>
    </source>
</evidence>
<evidence type="ECO:0000259" key="8">
    <source>
        <dbReference type="Pfam" id="PF00768"/>
    </source>
</evidence>
<comment type="caution">
    <text evidence="9">The sequence shown here is derived from an EMBL/GenBank/DDBJ whole genome shotgun (WGS) entry which is preliminary data.</text>
</comment>
<evidence type="ECO:0000313" key="10">
    <source>
        <dbReference type="Proteomes" id="UP001524435"/>
    </source>
</evidence>
<feature type="domain" description="Peptidase S11 D-alanyl-D-alanine carboxypeptidase A N-terminal" evidence="8">
    <location>
        <begin position="23"/>
        <end position="242"/>
    </location>
</feature>
<reference evidence="9 10" key="1">
    <citation type="submission" date="2022-06" db="EMBL/GenBank/DDBJ databases">
        <title>Isolation of gut microbiota from human fecal samples.</title>
        <authorList>
            <person name="Pamer E.G."/>
            <person name="Barat B."/>
            <person name="Waligurski E."/>
            <person name="Medina S."/>
            <person name="Paddock L."/>
            <person name="Mostad J."/>
        </authorList>
    </citation>
    <scope>NUCLEOTIDE SEQUENCE [LARGE SCALE GENOMIC DNA]</scope>
    <source>
        <strain evidence="9 10">DFI.6.1</strain>
    </source>
</reference>
<comment type="similarity">
    <text evidence="1 7">Belongs to the peptidase S11 family.</text>
</comment>
<dbReference type="Pfam" id="PF00768">
    <property type="entry name" value="Peptidase_S11"/>
    <property type="match status" value="1"/>
</dbReference>
<keyword evidence="6" id="KW-0961">Cell wall biogenesis/degradation</keyword>
<dbReference type="InterPro" id="IPR001967">
    <property type="entry name" value="Peptidase_S11_N"/>
</dbReference>